<feature type="domain" description="F-box" evidence="1">
    <location>
        <begin position="414"/>
        <end position="454"/>
    </location>
</feature>
<evidence type="ECO:0000313" key="3">
    <source>
        <dbReference type="Proteomes" id="UP000824890"/>
    </source>
</evidence>
<dbReference type="InterPro" id="IPR001810">
    <property type="entry name" value="F-box_dom"/>
</dbReference>
<feature type="domain" description="F-box" evidence="1">
    <location>
        <begin position="73"/>
        <end position="113"/>
    </location>
</feature>
<dbReference type="SUPFAM" id="SSF81383">
    <property type="entry name" value="F-box domain"/>
    <property type="match status" value="2"/>
</dbReference>
<organism evidence="2 3">
    <name type="scientific">Brassica napus</name>
    <name type="common">Rape</name>
    <dbReference type="NCBI Taxonomy" id="3708"/>
    <lineage>
        <taxon>Eukaryota</taxon>
        <taxon>Viridiplantae</taxon>
        <taxon>Streptophyta</taxon>
        <taxon>Embryophyta</taxon>
        <taxon>Tracheophyta</taxon>
        <taxon>Spermatophyta</taxon>
        <taxon>Magnoliopsida</taxon>
        <taxon>eudicotyledons</taxon>
        <taxon>Gunneridae</taxon>
        <taxon>Pentapetalae</taxon>
        <taxon>rosids</taxon>
        <taxon>malvids</taxon>
        <taxon>Brassicales</taxon>
        <taxon>Brassicaceae</taxon>
        <taxon>Brassiceae</taxon>
        <taxon>Brassica</taxon>
    </lineage>
</organism>
<evidence type="ECO:0000259" key="1">
    <source>
        <dbReference type="SMART" id="SM00256"/>
    </source>
</evidence>
<dbReference type="PANTHER" id="PTHR24414:SF112">
    <property type="entry name" value="F-BOX DOMAIN-CONTAINING PROTEIN"/>
    <property type="match status" value="1"/>
</dbReference>
<gene>
    <name evidence="2" type="ORF">HID58_056350</name>
</gene>
<proteinExistence type="predicted"/>
<dbReference type="Gene3D" id="2.120.10.80">
    <property type="entry name" value="Kelch-type beta propeller"/>
    <property type="match status" value="2"/>
</dbReference>
<name>A0ABQ8AMY7_BRANA</name>
<evidence type="ECO:0000313" key="2">
    <source>
        <dbReference type="EMBL" id="KAH0893921.1"/>
    </source>
</evidence>
<accession>A0ABQ8AMY7</accession>
<dbReference type="Proteomes" id="UP000824890">
    <property type="component" value="Unassembled WGS sequence"/>
</dbReference>
<feature type="non-terminal residue" evidence="2">
    <location>
        <position position="1"/>
    </location>
</feature>
<dbReference type="PANTHER" id="PTHR24414">
    <property type="entry name" value="F-BOX/KELCH-REPEAT PROTEIN SKIP4"/>
    <property type="match status" value="1"/>
</dbReference>
<comment type="caution">
    <text evidence="2">The sequence shown here is derived from an EMBL/GenBank/DDBJ whole genome shotgun (WGS) entry which is preliminary data.</text>
</comment>
<dbReference type="Pfam" id="PF00646">
    <property type="entry name" value="F-box"/>
    <property type="match status" value="2"/>
</dbReference>
<dbReference type="EMBL" id="JAGKQM010000013">
    <property type="protein sequence ID" value="KAH0893921.1"/>
    <property type="molecule type" value="Genomic_DNA"/>
</dbReference>
<protein>
    <recommendedName>
        <fullName evidence="1">F-box domain-containing protein</fullName>
    </recommendedName>
</protein>
<dbReference type="SUPFAM" id="SSF117281">
    <property type="entry name" value="Kelch motif"/>
    <property type="match status" value="2"/>
</dbReference>
<dbReference type="InterPro" id="IPR050354">
    <property type="entry name" value="F-box/kelch-repeat_ARATH"/>
</dbReference>
<dbReference type="CDD" id="cd22152">
    <property type="entry name" value="F-box_AtAFR-like"/>
    <property type="match status" value="1"/>
</dbReference>
<sequence length="760" mass="87135">ISKPDRLDIIINQGMSFQYIKQRYLFTYVPNLIVCLAYSIMIDSSVQAAASAVVEPRWKKRKPNPSPPSFSSLPDVIILNCLACISKSYYPILSLVSKTFRSLILSRKLNHARSYHKTREKLFYICLQLPDRPLPSWFTLWIKPYQTEEENMKKKKATLVQVPSSYAPKEPLLVRTVGSDIYALRQRYPPSPFMLVRNKERYIWRNTPNMTVARVNPAACVLHGKIYVMGGCNANKSAKSWGEVFDTETRTWEPLPDPGDELRFSSVIRKIKIIRGKLLVRSNDEKDSVYDPKTQGNEWKHVKGLSSFNRSCRRGLIKTVEYCGKLLILWDKFANCEEEKTICCALVALEKRQNGQVWGKVEWSNVVLTVPTPNIFVCFTLMLHSSVQAAASAAVEPPWKKMKPNPSPPSFLSLPDVIILNCLARVSKSYYPILSLVSKSFRSLILSIELNHARFHHKTQESLFSICLQLPDRPLPSWFTLWIQPDQIEKKKATLVQVPSSYASREPLFLRRVGSDIYALRQRYPPSQVMLVRHNENVLWSNAPSMTVARVNPVACVLHGKIYVFGGCKANESAESWGEVLDIKARTWEPLPDPGDELRFSSVIRKIEITQGKLYVRSNEEKDSVYDPKTRKWKATPKAREGDSRCMVGNIYYACRAKSCMWYDKECNKWKQVKGLSSFNKNYRSGLIETVNYCGKLLIMWDKLAQPRLRRNCQEKTICCALVALEKRQNGQVWGKVEWSNGVLTVPSSYVFLRSSVIRT</sequence>
<dbReference type="InterPro" id="IPR036047">
    <property type="entry name" value="F-box-like_dom_sf"/>
</dbReference>
<keyword evidence="3" id="KW-1185">Reference proteome</keyword>
<dbReference type="SMART" id="SM00256">
    <property type="entry name" value="FBOX"/>
    <property type="match status" value="2"/>
</dbReference>
<reference evidence="2 3" key="1">
    <citation type="submission" date="2021-05" db="EMBL/GenBank/DDBJ databases">
        <title>Genome Assembly of Synthetic Allotetraploid Brassica napus Reveals Homoeologous Exchanges between Subgenomes.</title>
        <authorList>
            <person name="Davis J.T."/>
        </authorList>
    </citation>
    <scope>NUCLEOTIDE SEQUENCE [LARGE SCALE GENOMIC DNA]</scope>
    <source>
        <strain evidence="3">cv. Da-Ae</strain>
        <tissue evidence="2">Seedling</tissue>
    </source>
</reference>
<dbReference type="Pfam" id="PF25210">
    <property type="entry name" value="Kelch_FKB95"/>
    <property type="match status" value="2"/>
</dbReference>
<dbReference type="InterPro" id="IPR057499">
    <property type="entry name" value="Kelch_FKB95"/>
</dbReference>
<dbReference type="InterPro" id="IPR015915">
    <property type="entry name" value="Kelch-typ_b-propeller"/>
</dbReference>